<evidence type="ECO:0000313" key="2">
    <source>
        <dbReference type="Proteomes" id="UP001162483"/>
    </source>
</evidence>
<protein>
    <submittedName>
        <fullName evidence="1">Uncharacterized protein</fullName>
    </submittedName>
</protein>
<evidence type="ECO:0000313" key="1">
    <source>
        <dbReference type="EMBL" id="CAI9594995.1"/>
    </source>
</evidence>
<reference evidence="1" key="1">
    <citation type="submission" date="2023-05" db="EMBL/GenBank/DDBJ databases">
        <authorList>
            <person name="Stuckert A."/>
        </authorList>
    </citation>
    <scope>NUCLEOTIDE SEQUENCE</scope>
</reference>
<gene>
    <name evidence="1" type="ORF">SPARVUS_LOCUS11817825</name>
</gene>
<sequence length="66" mass="7226">MHILSPQVHNLTLTNNKPHLPHCCPINLPGGRLHSALRSACKLEISCKDVISLHSLVSSAKTLYCL</sequence>
<comment type="caution">
    <text evidence="1">The sequence shown here is derived from an EMBL/GenBank/DDBJ whole genome shotgun (WGS) entry which is preliminary data.</text>
</comment>
<accession>A0ABN9FD98</accession>
<name>A0ABN9FD98_9NEOB</name>
<dbReference type="Proteomes" id="UP001162483">
    <property type="component" value="Unassembled WGS sequence"/>
</dbReference>
<dbReference type="EMBL" id="CATNWA010016733">
    <property type="protein sequence ID" value="CAI9594995.1"/>
    <property type="molecule type" value="Genomic_DNA"/>
</dbReference>
<keyword evidence="2" id="KW-1185">Reference proteome</keyword>
<organism evidence="1 2">
    <name type="scientific">Staurois parvus</name>
    <dbReference type="NCBI Taxonomy" id="386267"/>
    <lineage>
        <taxon>Eukaryota</taxon>
        <taxon>Metazoa</taxon>
        <taxon>Chordata</taxon>
        <taxon>Craniata</taxon>
        <taxon>Vertebrata</taxon>
        <taxon>Euteleostomi</taxon>
        <taxon>Amphibia</taxon>
        <taxon>Batrachia</taxon>
        <taxon>Anura</taxon>
        <taxon>Neobatrachia</taxon>
        <taxon>Ranoidea</taxon>
        <taxon>Ranidae</taxon>
        <taxon>Staurois</taxon>
    </lineage>
</organism>
<proteinExistence type="predicted"/>